<protein>
    <recommendedName>
        <fullName evidence="1">Carboxymuconolactone decarboxylase-like domain-containing protein</fullName>
    </recommendedName>
</protein>
<name>A0AAV5N1F3_9GAMM</name>
<dbReference type="GO" id="GO:0051920">
    <property type="term" value="F:peroxiredoxin activity"/>
    <property type="evidence" value="ECO:0007669"/>
    <property type="project" value="InterPro"/>
</dbReference>
<dbReference type="InterPro" id="IPR003779">
    <property type="entry name" value="CMD-like"/>
</dbReference>
<sequence length="86" mass="9247">MAFDHVVRREDGHIPPKVREFIALAVALTTQCAYCLDVHTKRAKRAGATGEELAELVTIAAAVRSGATMGHGLMALRLFEAGLKTD</sequence>
<dbReference type="Gene3D" id="1.20.1290.10">
    <property type="entry name" value="AhpD-like"/>
    <property type="match status" value="1"/>
</dbReference>
<dbReference type="AlphaFoldDB" id="A0AAV5N1F3"/>
<proteinExistence type="predicted"/>
<organism evidence="2 3">
    <name type="scientific">Leminorella grimontii</name>
    <dbReference type="NCBI Taxonomy" id="82981"/>
    <lineage>
        <taxon>Bacteria</taxon>
        <taxon>Pseudomonadati</taxon>
        <taxon>Pseudomonadota</taxon>
        <taxon>Gammaproteobacteria</taxon>
        <taxon>Enterobacterales</taxon>
        <taxon>Budviciaceae</taxon>
        <taxon>Leminorella</taxon>
    </lineage>
</organism>
<comment type="caution">
    <text evidence="2">The sequence shown here is derived from an EMBL/GenBank/DDBJ whole genome shotgun (WGS) entry which is preliminary data.</text>
</comment>
<dbReference type="InterPro" id="IPR029032">
    <property type="entry name" value="AhpD-like"/>
</dbReference>
<accession>A0AAV5N1F3</accession>
<keyword evidence="3" id="KW-1185">Reference proteome</keyword>
<dbReference type="EMBL" id="BRLH01000004">
    <property type="protein sequence ID" value="GKX55950.1"/>
    <property type="molecule type" value="Genomic_DNA"/>
</dbReference>
<dbReference type="PANTHER" id="PTHR33930:SF2">
    <property type="entry name" value="BLR3452 PROTEIN"/>
    <property type="match status" value="1"/>
</dbReference>
<dbReference type="SUPFAM" id="SSF69118">
    <property type="entry name" value="AhpD-like"/>
    <property type="match status" value="1"/>
</dbReference>
<evidence type="ECO:0000313" key="2">
    <source>
        <dbReference type="EMBL" id="GKX55950.1"/>
    </source>
</evidence>
<dbReference type="NCBIfam" id="TIGR00778">
    <property type="entry name" value="ahpD_dom"/>
    <property type="match status" value="1"/>
</dbReference>
<dbReference type="PANTHER" id="PTHR33930">
    <property type="entry name" value="ALKYL HYDROPEROXIDE REDUCTASE AHPD"/>
    <property type="match status" value="1"/>
</dbReference>
<dbReference type="InterPro" id="IPR004675">
    <property type="entry name" value="AhpD_core"/>
</dbReference>
<feature type="domain" description="Carboxymuconolactone decarboxylase-like" evidence="1">
    <location>
        <begin position="2"/>
        <end position="73"/>
    </location>
</feature>
<evidence type="ECO:0000313" key="3">
    <source>
        <dbReference type="Proteomes" id="UP001058124"/>
    </source>
</evidence>
<reference evidence="2" key="1">
    <citation type="submission" date="2022-06" db="EMBL/GenBank/DDBJ databases">
        <title>Draft genome sequences of Leminorella grimontii str. JCM5902.</title>
        <authorList>
            <person name="Wakabayashi Y."/>
            <person name="Kojima K."/>
        </authorList>
    </citation>
    <scope>NUCLEOTIDE SEQUENCE</scope>
    <source>
        <strain evidence="2">JCM 5902</strain>
    </source>
</reference>
<dbReference type="Pfam" id="PF02627">
    <property type="entry name" value="CMD"/>
    <property type="match status" value="1"/>
</dbReference>
<evidence type="ECO:0000259" key="1">
    <source>
        <dbReference type="Pfam" id="PF02627"/>
    </source>
</evidence>
<dbReference type="Proteomes" id="UP001058124">
    <property type="component" value="Unassembled WGS sequence"/>
</dbReference>
<gene>
    <name evidence="2" type="ORF">SOASR030_20620</name>
</gene>